<gene>
    <name evidence="12" type="ordered locus">Adeg_0975</name>
</gene>
<dbReference type="SMART" id="SM00487">
    <property type="entry name" value="DEXDc"/>
    <property type="match status" value="1"/>
</dbReference>
<evidence type="ECO:0000259" key="11">
    <source>
        <dbReference type="PROSITE" id="PS51643"/>
    </source>
</evidence>
<dbReference type="CDD" id="cd17930">
    <property type="entry name" value="DEXHc_cas3"/>
    <property type="match status" value="1"/>
</dbReference>
<evidence type="ECO:0000256" key="4">
    <source>
        <dbReference type="ARBA" id="ARBA00022723"/>
    </source>
</evidence>
<dbReference type="AlphaFoldDB" id="C9RCY3"/>
<accession>C9RCY3</accession>
<evidence type="ECO:0000256" key="7">
    <source>
        <dbReference type="ARBA" id="ARBA00022806"/>
    </source>
</evidence>
<evidence type="ECO:0000256" key="6">
    <source>
        <dbReference type="ARBA" id="ARBA00022801"/>
    </source>
</evidence>
<evidence type="ECO:0000313" key="13">
    <source>
        <dbReference type="Proteomes" id="UP000002620"/>
    </source>
</evidence>
<proteinExistence type="inferred from homology"/>
<dbReference type="Proteomes" id="UP000002620">
    <property type="component" value="Chromosome"/>
</dbReference>
<dbReference type="KEGG" id="adg:Adeg_0975"/>
<dbReference type="SUPFAM" id="SSF52540">
    <property type="entry name" value="P-loop containing nucleoside triphosphate hydrolases"/>
    <property type="match status" value="1"/>
</dbReference>
<reference evidence="12 13" key="1">
    <citation type="submission" date="2009-10" db="EMBL/GenBank/DDBJ databases">
        <title>Complete sequence of chromosome of Ammonifex degensii KC4.</title>
        <authorList>
            <consortium name="US DOE Joint Genome Institute"/>
            <person name="Kerfeld C."/>
            <person name="Goodner B."/>
            <person name="Huber H."/>
            <person name="Stetter K."/>
            <person name="Lucas S."/>
            <person name="Copeland A."/>
            <person name="Lapidus A."/>
            <person name="Glavina del Rio T."/>
            <person name="Dalin E."/>
            <person name="Tice H."/>
            <person name="Bruce D."/>
            <person name="Goodwin L."/>
            <person name="Pitluck S."/>
            <person name="Saunders E."/>
            <person name="Brettin T."/>
            <person name="Detter J.C."/>
            <person name="Han C."/>
            <person name="Larimer F."/>
            <person name="Land M."/>
            <person name="Hauser L."/>
            <person name="Kyrpides N."/>
            <person name="Ovchinnikova G."/>
            <person name="Richardson P."/>
        </authorList>
    </citation>
    <scope>NUCLEOTIDE SEQUENCE [LARGE SCALE GENOMIC DNA]</scope>
    <source>
        <strain evidence="13">DSM 10501 / KC4</strain>
    </source>
</reference>
<dbReference type="InterPro" id="IPR001650">
    <property type="entry name" value="Helicase_C-like"/>
</dbReference>
<dbReference type="STRING" id="429009.Adeg_0975"/>
<dbReference type="HOGENOM" id="CLU_010123_1_1_9"/>
<dbReference type="PROSITE" id="PS51192">
    <property type="entry name" value="HELICASE_ATP_BIND_1"/>
    <property type="match status" value="1"/>
</dbReference>
<keyword evidence="5" id="KW-0547">Nucleotide-binding</keyword>
<dbReference type="Gene3D" id="1.10.3210.30">
    <property type="match status" value="1"/>
</dbReference>
<sequence length="821" mass="94723">MAFFAHCDREGERIKRRYRLDAHLALVAAESYTSLARLPRYQNLLPLAATVGLAHDFGKYTSYFQDYLLTQRINPYKEHAFISGLWATYLAARQGAGPLEQLAAFMAVLWHHRDLDNLDRYLASRREMEDITSLDPDKYRRLEVVEKQVEDLRQNIEKVGASLASAARHLARLLTRRGLTPPPFLTQDWCQCLEEFLGSWQEVYISLYRHWRKFERQEPSLSPYFNVVLLFSALIDADKRHSARVREVKRPELPSNLVYIYKERKFAGGVPFGINALRGKIFRHAAERMACAPLSQRFFTLTAPTGSGKTLTVINAALILRRRLQEAYGFSPRIIYALPFTSIIDQTYQVLYELMEETLPGFASAPSVYLLKHHHLAEISYKDPEDEDPRRFDEAMLLIESWQSEVVVTTFVQLLHTFIGYRNRMLKKFCHLGRSIIIMDEVQNIPVEYWPLVTEVLKRAAEELDLRLILMTATRPEWFEPGEALELAGEPEDIERYFKMLDRVRLLVEPGQYRVAEAAELFARRYDPSRSHLVVLNTIRNSVDFYHYLKDLLPEGTPLYYLSTNIVPAEREKRIEALRTALHRGEKPVLVSTQVVEAGVDLDFDVAWRDIGPVDAVVQVAGRCNRNFKRDKGDVYLLNLVDEQGHFPAVRVYGAIHIKGAREFFSGRPEFPEAEFHSLVENFFSFVRARKDPSASGTILKAMKELRFKGDGEEKGVAGFQLIKDLPNHIEVFVALDSKAEEVWEAYQQEVVNAPDRRSRWEAFYRIKRDFSRYIISVPVRSLAGKVDTSKALPYIPPYLVEELYDPETGFKRVDEGAVII</sequence>
<dbReference type="CDD" id="cd09641">
    <property type="entry name" value="Cas3''_I"/>
    <property type="match status" value="1"/>
</dbReference>
<evidence type="ECO:0000259" key="10">
    <source>
        <dbReference type="PROSITE" id="PS51192"/>
    </source>
</evidence>
<dbReference type="GO" id="GO:0005524">
    <property type="term" value="F:ATP binding"/>
    <property type="evidence" value="ECO:0007669"/>
    <property type="project" value="UniProtKB-KW"/>
</dbReference>
<dbReference type="Pfam" id="PF00270">
    <property type="entry name" value="DEAD"/>
    <property type="match status" value="1"/>
</dbReference>
<keyword evidence="4" id="KW-0479">Metal-binding</keyword>
<dbReference type="GO" id="GO:0003676">
    <property type="term" value="F:nucleic acid binding"/>
    <property type="evidence" value="ECO:0007669"/>
    <property type="project" value="InterPro"/>
</dbReference>
<dbReference type="GO" id="GO:0051607">
    <property type="term" value="P:defense response to virus"/>
    <property type="evidence" value="ECO:0007669"/>
    <property type="project" value="UniProtKB-KW"/>
</dbReference>
<evidence type="ECO:0000256" key="1">
    <source>
        <dbReference type="ARBA" id="ARBA00006847"/>
    </source>
</evidence>
<dbReference type="InterPro" id="IPR006483">
    <property type="entry name" value="CRISPR-assoc_Cas3_HD"/>
</dbReference>
<dbReference type="OrthoDB" id="9810236at2"/>
<evidence type="ECO:0000256" key="3">
    <source>
        <dbReference type="ARBA" id="ARBA00022722"/>
    </source>
</evidence>
<evidence type="ECO:0000256" key="5">
    <source>
        <dbReference type="ARBA" id="ARBA00022741"/>
    </source>
</evidence>
<evidence type="ECO:0000313" key="12">
    <source>
        <dbReference type="EMBL" id="ACX52110.1"/>
    </source>
</evidence>
<dbReference type="GO" id="GO:0004518">
    <property type="term" value="F:nuclease activity"/>
    <property type="evidence" value="ECO:0007669"/>
    <property type="project" value="UniProtKB-KW"/>
</dbReference>
<dbReference type="InterPro" id="IPR038257">
    <property type="entry name" value="CRISPR-assoc_Cas3_HD_sf"/>
</dbReference>
<comment type="similarity">
    <text evidence="1">In the N-terminal section; belongs to the CRISPR-associated nuclease Cas3-HD family.</text>
</comment>
<dbReference type="SMART" id="SM00490">
    <property type="entry name" value="HELICc"/>
    <property type="match status" value="1"/>
</dbReference>
<dbReference type="Pfam" id="PF22590">
    <property type="entry name" value="Cas3-like_C_2"/>
    <property type="match status" value="1"/>
</dbReference>
<keyword evidence="9" id="KW-0051">Antiviral defense</keyword>
<dbReference type="NCBIfam" id="TIGR01596">
    <property type="entry name" value="cas3_HD"/>
    <property type="match status" value="1"/>
</dbReference>
<name>C9RCY3_AMMDK</name>
<evidence type="ECO:0000256" key="9">
    <source>
        <dbReference type="ARBA" id="ARBA00023118"/>
    </source>
</evidence>
<dbReference type="GO" id="GO:0046872">
    <property type="term" value="F:metal ion binding"/>
    <property type="evidence" value="ECO:0007669"/>
    <property type="project" value="UniProtKB-KW"/>
</dbReference>
<dbReference type="NCBIfam" id="TIGR01587">
    <property type="entry name" value="cas3_core"/>
    <property type="match status" value="1"/>
</dbReference>
<dbReference type="RefSeq" id="WP_015738987.1">
    <property type="nucleotide sequence ID" value="NC_013385.1"/>
</dbReference>
<dbReference type="InterPro" id="IPR006474">
    <property type="entry name" value="Helicase_Cas3_CRISPR-ass_core"/>
</dbReference>
<dbReference type="InterPro" id="IPR014001">
    <property type="entry name" value="Helicase_ATP-bd"/>
</dbReference>
<feature type="domain" description="Helicase ATP-binding" evidence="10">
    <location>
        <begin position="290"/>
        <end position="493"/>
    </location>
</feature>
<evidence type="ECO:0000256" key="8">
    <source>
        <dbReference type="ARBA" id="ARBA00022840"/>
    </source>
</evidence>
<dbReference type="eggNOG" id="COG1203">
    <property type="taxonomic scope" value="Bacteria"/>
</dbReference>
<dbReference type="GO" id="GO:0004386">
    <property type="term" value="F:helicase activity"/>
    <property type="evidence" value="ECO:0007669"/>
    <property type="project" value="UniProtKB-KW"/>
</dbReference>
<dbReference type="GO" id="GO:0016787">
    <property type="term" value="F:hydrolase activity"/>
    <property type="evidence" value="ECO:0007669"/>
    <property type="project" value="UniProtKB-KW"/>
</dbReference>
<keyword evidence="8" id="KW-0067">ATP-binding</keyword>
<keyword evidence="7" id="KW-0347">Helicase</keyword>
<evidence type="ECO:0000256" key="2">
    <source>
        <dbReference type="ARBA" id="ARBA00009046"/>
    </source>
</evidence>
<dbReference type="InterPro" id="IPR054712">
    <property type="entry name" value="Cas3-like_dom"/>
</dbReference>
<feature type="domain" description="HD Cas3-type" evidence="11">
    <location>
        <begin position="13"/>
        <end position="242"/>
    </location>
</feature>
<protein>
    <submittedName>
        <fullName evidence="12">CRISPR-associated helicase Cas3</fullName>
    </submittedName>
</protein>
<dbReference type="PROSITE" id="PS51643">
    <property type="entry name" value="HD_CAS3"/>
    <property type="match status" value="1"/>
</dbReference>
<organism evidence="12 13">
    <name type="scientific">Ammonifex degensii (strain DSM 10501 / KC4)</name>
    <dbReference type="NCBI Taxonomy" id="429009"/>
    <lineage>
        <taxon>Bacteria</taxon>
        <taxon>Bacillati</taxon>
        <taxon>Bacillota</taxon>
        <taxon>Clostridia</taxon>
        <taxon>Thermoanaerobacterales</taxon>
        <taxon>Thermoanaerobacteraceae</taxon>
        <taxon>Ammonifex</taxon>
    </lineage>
</organism>
<dbReference type="Gene3D" id="3.40.50.300">
    <property type="entry name" value="P-loop containing nucleotide triphosphate hydrolases"/>
    <property type="match status" value="2"/>
</dbReference>
<dbReference type="EMBL" id="CP001785">
    <property type="protein sequence ID" value="ACX52110.1"/>
    <property type="molecule type" value="Genomic_DNA"/>
</dbReference>
<keyword evidence="3" id="KW-0540">Nuclease</keyword>
<comment type="similarity">
    <text evidence="2">In the central section; belongs to the CRISPR-associated helicase Cas3 family.</text>
</comment>
<keyword evidence="13" id="KW-1185">Reference proteome</keyword>
<keyword evidence="6" id="KW-0378">Hydrolase</keyword>
<dbReference type="InterPro" id="IPR011545">
    <property type="entry name" value="DEAD/DEAH_box_helicase_dom"/>
</dbReference>
<dbReference type="InterPro" id="IPR027417">
    <property type="entry name" value="P-loop_NTPase"/>
</dbReference>